<organism evidence="1 2">
    <name type="scientific">Myotis myotis</name>
    <name type="common">Greater mouse-eared bat</name>
    <name type="synonym">Vespertilio myotis</name>
    <dbReference type="NCBI Taxonomy" id="51298"/>
    <lineage>
        <taxon>Eukaryota</taxon>
        <taxon>Metazoa</taxon>
        <taxon>Chordata</taxon>
        <taxon>Craniata</taxon>
        <taxon>Vertebrata</taxon>
        <taxon>Euteleostomi</taxon>
        <taxon>Mammalia</taxon>
        <taxon>Eutheria</taxon>
        <taxon>Laurasiatheria</taxon>
        <taxon>Chiroptera</taxon>
        <taxon>Yangochiroptera</taxon>
        <taxon>Vespertilionidae</taxon>
        <taxon>Myotis</taxon>
    </lineage>
</organism>
<dbReference type="EMBL" id="JABWUV010000006">
    <property type="protein sequence ID" value="KAF6349194.1"/>
    <property type="molecule type" value="Genomic_DNA"/>
</dbReference>
<evidence type="ECO:0000313" key="1">
    <source>
        <dbReference type="EMBL" id="KAF6349194.1"/>
    </source>
</evidence>
<evidence type="ECO:0000313" key="2">
    <source>
        <dbReference type="Proteomes" id="UP000527355"/>
    </source>
</evidence>
<proteinExistence type="predicted"/>
<comment type="caution">
    <text evidence="1">The sequence shown here is derived from an EMBL/GenBank/DDBJ whole genome shotgun (WGS) entry which is preliminary data.</text>
</comment>
<dbReference type="Proteomes" id="UP000527355">
    <property type="component" value="Unassembled WGS sequence"/>
</dbReference>
<keyword evidence="2" id="KW-1185">Reference proteome</keyword>
<reference evidence="1 2" key="1">
    <citation type="journal article" date="2020" name="Nature">
        <title>Six reference-quality genomes reveal evolution of bat adaptations.</title>
        <authorList>
            <person name="Jebb D."/>
            <person name="Huang Z."/>
            <person name="Pippel M."/>
            <person name="Hughes G.M."/>
            <person name="Lavrichenko K."/>
            <person name="Devanna P."/>
            <person name="Winkler S."/>
            <person name="Jermiin L.S."/>
            <person name="Skirmuntt E.C."/>
            <person name="Katzourakis A."/>
            <person name="Burkitt-Gray L."/>
            <person name="Ray D.A."/>
            <person name="Sullivan K.A.M."/>
            <person name="Roscito J.G."/>
            <person name="Kirilenko B.M."/>
            <person name="Davalos L.M."/>
            <person name="Corthals A.P."/>
            <person name="Power M.L."/>
            <person name="Jones G."/>
            <person name="Ransome R.D."/>
            <person name="Dechmann D.K.N."/>
            <person name="Locatelli A.G."/>
            <person name="Puechmaille S.J."/>
            <person name="Fedrigo O."/>
            <person name="Jarvis E.D."/>
            <person name="Hiller M."/>
            <person name="Vernes S.C."/>
            <person name="Myers E.W."/>
            <person name="Teeling E.C."/>
        </authorList>
    </citation>
    <scope>NUCLEOTIDE SEQUENCE [LARGE SCALE GENOMIC DNA]</scope>
    <source>
        <strain evidence="1">MMyoMyo1</strain>
        <tissue evidence="1">Flight muscle</tissue>
    </source>
</reference>
<gene>
    <name evidence="1" type="ORF">mMyoMyo1_011750</name>
</gene>
<name>A0A7J7XHQ7_MYOMY</name>
<protein>
    <submittedName>
        <fullName evidence="1">Uncharacterized protein</fullName>
    </submittedName>
</protein>
<sequence length="126" mass="13467">MGRREGRQGSCRAARPPGRTWLLPREKWKGCQQGGESATVVTAPGALLCPPKTPCFWRRLGAGLSGLCLRGSNPSPSTYQLGASLFNFSVPPSPHQKNGADKNISFRGAMGGGERNSCNLNNKDLI</sequence>
<accession>A0A7J7XHQ7</accession>
<dbReference type="AlphaFoldDB" id="A0A7J7XHQ7"/>